<feature type="signal peptide" evidence="2">
    <location>
        <begin position="1"/>
        <end position="19"/>
    </location>
</feature>
<dbReference type="Pfam" id="PF21203">
    <property type="entry name" value="ECM10"/>
    <property type="match status" value="1"/>
</dbReference>
<name>J7S9I8_HUIN7</name>
<evidence type="ECO:0000256" key="2">
    <source>
        <dbReference type="SAM" id="SignalP"/>
    </source>
</evidence>
<proteinExistence type="predicted"/>
<evidence type="ECO:0000256" key="1">
    <source>
        <dbReference type="SAM" id="MobiDB-lite"/>
    </source>
</evidence>
<dbReference type="HOGENOM" id="CLU_1277787_0_0_1"/>
<organism evidence="3 4">
    <name type="scientific">Huiozyma naganishii (strain ATCC MYA-139 / BCRC 22969 / CBS 8797 / KCTC 17520 / NBRC 10181 / NCYC 3082 / Yp74L-3)</name>
    <name type="common">Yeast</name>
    <name type="synonym">Kazachstania naganishii</name>
    <dbReference type="NCBI Taxonomy" id="1071383"/>
    <lineage>
        <taxon>Eukaryota</taxon>
        <taxon>Fungi</taxon>
        <taxon>Dikarya</taxon>
        <taxon>Ascomycota</taxon>
        <taxon>Saccharomycotina</taxon>
        <taxon>Saccharomycetes</taxon>
        <taxon>Saccharomycetales</taxon>
        <taxon>Saccharomycetaceae</taxon>
        <taxon>Huiozyma</taxon>
    </lineage>
</organism>
<dbReference type="KEGG" id="kng:KNAG_0H01020"/>
<keyword evidence="4" id="KW-1185">Reference proteome</keyword>
<dbReference type="Proteomes" id="UP000006310">
    <property type="component" value="Chromosome 8"/>
</dbReference>
<feature type="region of interest" description="Disordered" evidence="1">
    <location>
        <begin position="156"/>
        <end position="180"/>
    </location>
</feature>
<accession>J7S9I8</accession>
<evidence type="ECO:0008006" key="5">
    <source>
        <dbReference type="Google" id="ProtNLM"/>
    </source>
</evidence>
<keyword evidence="2" id="KW-0732">Signal</keyword>
<evidence type="ECO:0000313" key="3">
    <source>
        <dbReference type="EMBL" id="CCK71516.1"/>
    </source>
</evidence>
<dbReference type="GeneID" id="34527248"/>
<reference evidence="3 4" key="1">
    <citation type="journal article" date="2011" name="Proc. Natl. Acad. Sci. U.S.A.">
        <title>Evolutionary erosion of yeast sex chromosomes by mating-type switching accidents.</title>
        <authorList>
            <person name="Gordon J.L."/>
            <person name="Armisen D."/>
            <person name="Proux-Wera E."/>
            <person name="Oheigeartaigh S.S."/>
            <person name="Byrne K.P."/>
            <person name="Wolfe K.H."/>
        </authorList>
    </citation>
    <scope>NUCLEOTIDE SEQUENCE [LARGE SCALE GENOMIC DNA]</scope>
    <source>
        <strain evidence="4">ATCC MYA-139 / BCRC 22969 / CBS 8797 / CCRC 22969 / KCTC 17520 / NBRC 10181 / NCYC 3082</strain>
    </source>
</reference>
<dbReference type="AlphaFoldDB" id="J7S9I8"/>
<protein>
    <recommendedName>
        <fullName evidence="5">ER membrane protein complex subunit 10</fullName>
    </recommendedName>
</protein>
<reference evidence="4" key="2">
    <citation type="submission" date="2012-08" db="EMBL/GenBank/DDBJ databases">
        <title>Genome sequence of Kazachstania naganishii.</title>
        <authorList>
            <person name="Gordon J.L."/>
            <person name="Armisen D."/>
            <person name="Proux-Wera E."/>
            <person name="OhEigeartaigh S.S."/>
            <person name="Byrne K.P."/>
            <person name="Wolfe K.H."/>
        </authorList>
    </citation>
    <scope>NUCLEOTIDE SEQUENCE [LARGE SCALE GENOMIC DNA]</scope>
    <source>
        <strain evidence="4">ATCC MYA-139 / BCRC 22969 / CBS 8797 / CCRC 22969 / KCTC 17520 / NBRC 10181 / NCYC 3082</strain>
    </source>
</reference>
<dbReference type="EMBL" id="HE978321">
    <property type="protein sequence ID" value="CCK71516.1"/>
    <property type="molecule type" value="Genomic_DNA"/>
</dbReference>
<dbReference type="RefSeq" id="XP_022465761.1">
    <property type="nucleotide sequence ID" value="XM_022609357.1"/>
</dbReference>
<sequence length="216" mass="23404">MVRVLSALPLVVLARVALARTIELYGAGVDTAERGLLGTFSPRDDDENAVDCGSGMRFDLASHDAGVFNGLQCVGVVVDGVEVDGCCSVLNLHPQESAYELSYNTPLDKYSLHIRPRELDNGTGCAVRYVEDNAVSVGAPPAIALKKRYKTYEDKKKEARDVSVDSDDAGGSAGSDEEGTMRSWIQENWKKLLLGLVIYNVVASLLKRTQPAQKQE</sequence>
<feature type="chain" id="PRO_5003796642" description="ER membrane protein complex subunit 10" evidence="2">
    <location>
        <begin position="20"/>
        <end position="216"/>
    </location>
</feature>
<dbReference type="OrthoDB" id="1894652at2759"/>
<gene>
    <name evidence="3" type="primary">KNAG0H01020</name>
    <name evidence="3" type="ordered locus">KNAG_0H01020</name>
</gene>
<evidence type="ECO:0000313" key="4">
    <source>
        <dbReference type="Proteomes" id="UP000006310"/>
    </source>
</evidence>
<dbReference type="STRING" id="1071383.J7S9I8"/>